<evidence type="ECO:0000313" key="10">
    <source>
        <dbReference type="Proteomes" id="UP000681131"/>
    </source>
</evidence>
<evidence type="ECO:0000256" key="5">
    <source>
        <dbReference type="PIRSR" id="PIRSR617867-1"/>
    </source>
</evidence>
<dbReference type="Proteomes" id="UP000681131">
    <property type="component" value="Chromosome"/>
</dbReference>
<dbReference type="RefSeq" id="WP_112869713.1">
    <property type="nucleotide sequence ID" value="NZ_CP021781.1"/>
</dbReference>
<comment type="similarity">
    <text evidence="1">Belongs to the low molecular weight phosphotyrosine protein phosphatase family.</text>
</comment>
<dbReference type="GO" id="GO:0004725">
    <property type="term" value="F:protein tyrosine phosphatase activity"/>
    <property type="evidence" value="ECO:0007669"/>
    <property type="project" value="UniProtKB-EC"/>
</dbReference>
<dbReference type="PANTHER" id="PTHR11717:SF7">
    <property type="entry name" value="LOW MOLECULAR WEIGHT PHOSPHOTYROSINE PROTEIN PHOSPHATASE"/>
    <property type="match status" value="1"/>
</dbReference>
<dbReference type="EMBL" id="CP043424">
    <property type="protein sequence ID" value="QIW11772.1"/>
    <property type="molecule type" value="Genomic_DNA"/>
</dbReference>
<reference evidence="7 9" key="1">
    <citation type="submission" date="2017-06" db="EMBL/GenBank/DDBJ databases">
        <title>Complete genome of Francisella adeliensis.</title>
        <authorList>
            <person name="Vallesi A."/>
            <person name="Sjodin A."/>
        </authorList>
    </citation>
    <scope>NUCLEOTIDE SEQUENCE [LARGE SCALE GENOMIC DNA]</scope>
    <source>
        <strain evidence="7 9">FDC440</strain>
    </source>
</reference>
<dbReference type="EC" id="3.1.3.48" evidence="2"/>
<dbReference type="AlphaFoldDB" id="A0A2Z4XXT0"/>
<evidence type="ECO:0000256" key="2">
    <source>
        <dbReference type="ARBA" id="ARBA00013064"/>
    </source>
</evidence>
<dbReference type="Pfam" id="PF01451">
    <property type="entry name" value="LMWPc"/>
    <property type="match status" value="1"/>
</dbReference>
<evidence type="ECO:0000256" key="4">
    <source>
        <dbReference type="ARBA" id="ARBA00022912"/>
    </source>
</evidence>
<evidence type="ECO:0000259" key="6">
    <source>
        <dbReference type="SMART" id="SM00226"/>
    </source>
</evidence>
<dbReference type="EMBL" id="CP021781">
    <property type="protein sequence ID" value="AXA33540.1"/>
    <property type="molecule type" value="Genomic_DNA"/>
</dbReference>
<dbReference type="CDD" id="cd16343">
    <property type="entry name" value="LMWPTP"/>
    <property type="match status" value="1"/>
</dbReference>
<dbReference type="InterPro" id="IPR017867">
    <property type="entry name" value="Tyr_phospatase_low_mol_wt"/>
</dbReference>
<sequence length="165" mass="18882">MSKGRDMIKVLFVCKGNICRSPTAHGIFRDIVDSNDFSNKIEIASCGTSSQKWGHEGDHADFRAQEMAKKYDCDLSDQKSQQLLESDFDDYDYIVAMDQENIDTMKVMFPCADFSKVTKMLQYAPAISLTDVPDPYYEDNFEKVFLMIDTACHGLFEKIKLENEL</sequence>
<accession>A0A2Z4XXT0</accession>
<gene>
    <name evidence="7" type="ORF">CDH04_03540</name>
    <name evidence="8" type="ORF">FZC43_03540</name>
</gene>
<dbReference type="InterPro" id="IPR023485">
    <property type="entry name" value="Ptyr_pPase"/>
</dbReference>
<evidence type="ECO:0000313" key="9">
    <source>
        <dbReference type="Proteomes" id="UP000251120"/>
    </source>
</evidence>
<feature type="domain" description="Phosphotyrosine protein phosphatase I" evidence="6">
    <location>
        <begin position="8"/>
        <end position="158"/>
    </location>
</feature>
<dbReference type="OrthoDB" id="9784339at2"/>
<dbReference type="PRINTS" id="PR00719">
    <property type="entry name" value="LMWPTPASE"/>
</dbReference>
<dbReference type="InterPro" id="IPR050438">
    <property type="entry name" value="LMW_PTPase"/>
</dbReference>
<protein>
    <recommendedName>
        <fullName evidence="2">protein-tyrosine-phosphatase</fullName>
        <ecNumber evidence="2">3.1.3.48</ecNumber>
    </recommendedName>
</protein>
<evidence type="ECO:0000256" key="1">
    <source>
        <dbReference type="ARBA" id="ARBA00011063"/>
    </source>
</evidence>
<feature type="active site" description="Proton donor" evidence="5">
    <location>
        <position position="134"/>
    </location>
</feature>
<evidence type="ECO:0000256" key="3">
    <source>
        <dbReference type="ARBA" id="ARBA00022801"/>
    </source>
</evidence>
<proteinExistence type="inferred from homology"/>
<name>A0A2Z4XXT0_9GAMM</name>
<dbReference type="SUPFAM" id="SSF52788">
    <property type="entry name" value="Phosphotyrosine protein phosphatases I"/>
    <property type="match status" value="1"/>
</dbReference>
<evidence type="ECO:0000313" key="8">
    <source>
        <dbReference type="EMBL" id="QIW11772.1"/>
    </source>
</evidence>
<dbReference type="InterPro" id="IPR036196">
    <property type="entry name" value="Ptyr_pPase_sf"/>
</dbReference>
<keyword evidence="4" id="KW-0904">Protein phosphatase</keyword>
<keyword evidence="3" id="KW-0378">Hydrolase</keyword>
<keyword evidence="10" id="KW-1185">Reference proteome</keyword>
<evidence type="ECO:0000313" key="7">
    <source>
        <dbReference type="EMBL" id="AXA33540.1"/>
    </source>
</evidence>
<organism evidence="7 9">
    <name type="scientific">Francisella adeliensis</name>
    <dbReference type="NCBI Taxonomy" id="2007306"/>
    <lineage>
        <taxon>Bacteria</taxon>
        <taxon>Pseudomonadati</taxon>
        <taxon>Pseudomonadota</taxon>
        <taxon>Gammaproteobacteria</taxon>
        <taxon>Thiotrichales</taxon>
        <taxon>Francisellaceae</taxon>
        <taxon>Francisella</taxon>
    </lineage>
</organism>
<dbReference type="Proteomes" id="UP000251120">
    <property type="component" value="Chromosome"/>
</dbReference>
<dbReference type="Gene3D" id="3.40.50.2300">
    <property type="match status" value="1"/>
</dbReference>
<feature type="active site" description="Nucleophile" evidence="5">
    <location>
        <position position="14"/>
    </location>
</feature>
<dbReference type="PANTHER" id="PTHR11717">
    <property type="entry name" value="LOW MOLECULAR WEIGHT PROTEIN TYROSINE PHOSPHATASE"/>
    <property type="match status" value="1"/>
</dbReference>
<feature type="active site" evidence="5">
    <location>
        <position position="20"/>
    </location>
</feature>
<dbReference type="KEGG" id="fad:CDH04_03540"/>
<reference evidence="8 10" key="2">
    <citation type="submission" date="2019-08" db="EMBL/GenBank/DDBJ databases">
        <title>Complete genome sequences of Francisella adeliensis (FSC1325 and FSC1326).</title>
        <authorList>
            <person name="Ohrman C."/>
            <person name="Uneklint I."/>
            <person name="Vallesi A."/>
            <person name="Karlsson L."/>
            <person name="Sjodin A."/>
        </authorList>
    </citation>
    <scope>NUCLEOTIDE SEQUENCE [LARGE SCALE GENOMIC DNA]</scope>
    <source>
        <strain evidence="8 10">FSC1325</strain>
    </source>
</reference>
<dbReference type="SMART" id="SM00226">
    <property type="entry name" value="LMWPc"/>
    <property type="match status" value="1"/>
</dbReference>